<dbReference type="KEGG" id="adin:H7849_06535"/>
<feature type="transmembrane region" description="Helical" evidence="1">
    <location>
        <begin position="52"/>
        <end position="75"/>
    </location>
</feature>
<name>A0A7G8BM23_9BACT</name>
<keyword evidence="1" id="KW-0472">Membrane</keyword>
<dbReference type="Proteomes" id="UP000515312">
    <property type="component" value="Chromosome"/>
</dbReference>
<keyword evidence="3" id="KW-1185">Reference proteome</keyword>
<gene>
    <name evidence="2" type="ORF">H7849_06535</name>
</gene>
<evidence type="ECO:0000313" key="3">
    <source>
        <dbReference type="Proteomes" id="UP000515312"/>
    </source>
</evidence>
<reference evidence="2 3" key="1">
    <citation type="submission" date="2020-08" db="EMBL/GenBank/DDBJ databases">
        <title>Edaphobacter telluris sp. nov. and Acidobacterium dinghuensis sp. nov., two acidobacteria isolated from forest soil.</title>
        <authorList>
            <person name="Fu J."/>
            <person name="Qiu L."/>
        </authorList>
    </citation>
    <scope>NUCLEOTIDE SEQUENCE [LARGE SCALE GENOMIC DNA]</scope>
    <source>
        <strain evidence="2">4Y35</strain>
    </source>
</reference>
<protein>
    <submittedName>
        <fullName evidence="2">DUF1761 domain-containing protein</fullName>
    </submittedName>
</protein>
<feature type="transmembrane region" description="Helical" evidence="1">
    <location>
        <begin position="87"/>
        <end position="105"/>
    </location>
</feature>
<dbReference type="AlphaFoldDB" id="A0A7G8BM23"/>
<feature type="transmembrane region" description="Helical" evidence="1">
    <location>
        <begin position="12"/>
        <end position="32"/>
    </location>
</feature>
<keyword evidence="1" id="KW-0812">Transmembrane</keyword>
<dbReference type="Pfam" id="PF08570">
    <property type="entry name" value="DUF1761"/>
    <property type="match status" value="1"/>
</dbReference>
<accession>A0A7G8BM23</accession>
<dbReference type="InterPro" id="IPR013879">
    <property type="entry name" value="DUF1761"/>
</dbReference>
<organism evidence="2 3">
    <name type="scientific">Alloacidobacterium dinghuense</name>
    <dbReference type="NCBI Taxonomy" id="2763107"/>
    <lineage>
        <taxon>Bacteria</taxon>
        <taxon>Pseudomonadati</taxon>
        <taxon>Acidobacteriota</taxon>
        <taxon>Terriglobia</taxon>
        <taxon>Terriglobales</taxon>
        <taxon>Acidobacteriaceae</taxon>
        <taxon>Alloacidobacterium</taxon>
    </lineage>
</organism>
<sequence length="150" mass="16462">MLETRKVRLNYLAILVSALVYFGMQAVWFTVFMNEWLAGIGKTAEQLHQEGASVALAYLIAFFADLVMAAAISWFTQMTGKQNVFRGAMVAIVAWIGFVLTTWSAEYAFEEKGLRILAVNTGISLIGMVVMGVILGAWKAKSTTIQVDAV</sequence>
<proteinExistence type="predicted"/>
<dbReference type="EMBL" id="CP060394">
    <property type="protein sequence ID" value="QNI33593.1"/>
    <property type="molecule type" value="Genomic_DNA"/>
</dbReference>
<keyword evidence="1" id="KW-1133">Transmembrane helix</keyword>
<feature type="transmembrane region" description="Helical" evidence="1">
    <location>
        <begin position="117"/>
        <end position="138"/>
    </location>
</feature>
<evidence type="ECO:0000256" key="1">
    <source>
        <dbReference type="SAM" id="Phobius"/>
    </source>
</evidence>
<dbReference type="RefSeq" id="WP_186745126.1">
    <property type="nucleotide sequence ID" value="NZ_CP060394.1"/>
</dbReference>
<evidence type="ECO:0000313" key="2">
    <source>
        <dbReference type="EMBL" id="QNI33593.1"/>
    </source>
</evidence>